<accession>A0A847J474</accession>
<dbReference type="Proteomes" id="UP000559962">
    <property type="component" value="Unassembled WGS sequence"/>
</dbReference>
<evidence type="ECO:0000259" key="1">
    <source>
        <dbReference type="Pfam" id="PF18255"/>
    </source>
</evidence>
<dbReference type="Pfam" id="PF18255">
    <property type="entry name" value="SAM_DprA"/>
    <property type="match status" value="1"/>
</dbReference>
<dbReference type="AlphaFoldDB" id="A0A847J474"/>
<protein>
    <recommendedName>
        <fullName evidence="1">DNA processing protein A sterile alpha motif domain-containing protein</fullName>
    </recommendedName>
</protein>
<comment type="caution">
    <text evidence="2">The sequence shown here is derived from an EMBL/GenBank/DDBJ whole genome shotgun (WGS) entry which is preliminary data.</text>
</comment>
<dbReference type="InterPro" id="IPR041104">
    <property type="entry name" value="SAM_DprA"/>
</dbReference>
<reference evidence="2 3" key="1">
    <citation type="journal article" date="2020" name="Biotechnol. Biofuels">
        <title>New insights from the biogas microbiome by comprehensive genome-resolved metagenomics of nearly 1600 species originating from multiple anaerobic digesters.</title>
        <authorList>
            <person name="Campanaro S."/>
            <person name="Treu L."/>
            <person name="Rodriguez-R L.M."/>
            <person name="Kovalovszki A."/>
            <person name="Ziels R.M."/>
            <person name="Maus I."/>
            <person name="Zhu X."/>
            <person name="Kougias P.G."/>
            <person name="Basile A."/>
            <person name="Luo G."/>
            <person name="Schluter A."/>
            <person name="Konstantinidis K.T."/>
            <person name="Angelidaki I."/>
        </authorList>
    </citation>
    <scope>NUCLEOTIDE SEQUENCE [LARGE SCALE GENOMIC DNA]</scope>
    <source>
        <strain evidence="2">AS27yjCOA_61</strain>
    </source>
</reference>
<sequence>MTNFDIYRLKKAGMSNLLIYQFLTLTADCQEKNLWSAYLPLFANQI</sequence>
<dbReference type="EMBL" id="JAAYVO010000061">
    <property type="protein sequence ID" value="NLH35341.1"/>
    <property type="molecule type" value="Genomic_DNA"/>
</dbReference>
<evidence type="ECO:0000313" key="3">
    <source>
        <dbReference type="Proteomes" id="UP000559962"/>
    </source>
</evidence>
<name>A0A847J474_9LACT</name>
<gene>
    <name evidence="2" type="ORF">GX453_04860</name>
</gene>
<organism evidence="2 3">
    <name type="scientific">Pseudolactococcus chungangensis</name>
    <dbReference type="NCBI Taxonomy" id="451457"/>
    <lineage>
        <taxon>Bacteria</taxon>
        <taxon>Bacillati</taxon>
        <taxon>Bacillota</taxon>
        <taxon>Bacilli</taxon>
        <taxon>Lactobacillales</taxon>
        <taxon>Streptococcaceae</taxon>
        <taxon>Pseudolactococcus</taxon>
    </lineage>
</organism>
<proteinExistence type="predicted"/>
<feature type="domain" description="DNA processing protein A sterile alpha motif" evidence="1">
    <location>
        <begin position="1"/>
        <end position="26"/>
    </location>
</feature>
<evidence type="ECO:0000313" key="2">
    <source>
        <dbReference type="EMBL" id="NLH35341.1"/>
    </source>
</evidence>